<dbReference type="OrthoDB" id="78358at2759"/>
<feature type="region of interest" description="Disordered" evidence="1">
    <location>
        <begin position="26"/>
        <end position="54"/>
    </location>
</feature>
<evidence type="ECO:0000256" key="1">
    <source>
        <dbReference type="SAM" id="MobiDB-lite"/>
    </source>
</evidence>
<protein>
    <submittedName>
        <fullName evidence="2">RNA-binding protein 48</fullName>
    </submittedName>
</protein>
<evidence type="ECO:0000313" key="2">
    <source>
        <dbReference type="EMBL" id="PWA39414.1"/>
    </source>
</evidence>
<accession>A0A2U1KRM3</accession>
<sequence length="154" mass="17352">MQTHYRNWNTYWKALSLRNSSFSSKDASHMTQPISRAAKGSRTTPTPTVGTNDAATQPTQVVRTCELHTVNSSNWLIIHEYADQAGLHVVINSYITLSSELNKLIIIRKLDESGFIGNSLKVSYAPQHESFNYTKEKLVGKIKEVLAILNRFRG</sequence>
<evidence type="ECO:0000313" key="3">
    <source>
        <dbReference type="Proteomes" id="UP000245207"/>
    </source>
</evidence>
<dbReference type="PANTHER" id="PTHR20957">
    <property type="entry name" value="RNA-BINDING PROTEIN 48"/>
    <property type="match status" value="1"/>
</dbReference>
<organism evidence="2 3">
    <name type="scientific">Artemisia annua</name>
    <name type="common">Sweet wormwood</name>
    <dbReference type="NCBI Taxonomy" id="35608"/>
    <lineage>
        <taxon>Eukaryota</taxon>
        <taxon>Viridiplantae</taxon>
        <taxon>Streptophyta</taxon>
        <taxon>Embryophyta</taxon>
        <taxon>Tracheophyta</taxon>
        <taxon>Spermatophyta</taxon>
        <taxon>Magnoliopsida</taxon>
        <taxon>eudicotyledons</taxon>
        <taxon>Gunneridae</taxon>
        <taxon>Pentapetalae</taxon>
        <taxon>asterids</taxon>
        <taxon>campanulids</taxon>
        <taxon>Asterales</taxon>
        <taxon>Asteraceae</taxon>
        <taxon>Asteroideae</taxon>
        <taxon>Anthemideae</taxon>
        <taxon>Artemisiinae</taxon>
        <taxon>Artemisia</taxon>
    </lineage>
</organism>
<dbReference type="AlphaFoldDB" id="A0A2U1KRM3"/>
<gene>
    <name evidence="2" type="ORF">CTI12_AA570270</name>
</gene>
<dbReference type="EMBL" id="PKPP01014662">
    <property type="protein sequence ID" value="PWA39414.1"/>
    <property type="molecule type" value="Genomic_DNA"/>
</dbReference>
<dbReference type="Proteomes" id="UP000245207">
    <property type="component" value="Unassembled WGS sequence"/>
</dbReference>
<keyword evidence="3" id="KW-1185">Reference proteome</keyword>
<proteinExistence type="predicted"/>
<feature type="compositionally biased region" description="Polar residues" evidence="1">
    <location>
        <begin position="41"/>
        <end position="54"/>
    </location>
</feature>
<dbReference type="PANTHER" id="PTHR20957:SF0">
    <property type="entry name" value="RNA-BINDING PROTEIN 48"/>
    <property type="match status" value="1"/>
</dbReference>
<dbReference type="GO" id="GO:0005654">
    <property type="term" value="C:nucleoplasm"/>
    <property type="evidence" value="ECO:0007669"/>
    <property type="project" value="TreeGrafter"/>
</dbReference>
<comment type="caution">
    <text evidence="2">The sequence shown here is derived from an EMBL/GenBank/DDBJ whole genome shotgun (WGS) entry which is preliminary data.</text>
</comment>
<dbReference type="InterPro" id="IPR039599">
    <property type="entry name" value="RBM48"/>
</dbReference>
<name>A0A2U1KRM3_ARTAN</name>
<dbReference type="STRING" id="35608.A0A2U1KRM3"/>
<reference evidence="2 3" key="1">
    <citation type="journal article" date="2018" name="Mol. Plant">
        <title>The genome of Artemisia annua provides insight into the evolution of Asteraceae family and artemisinin biosynthesis.</title>
        <authorList>
            <person name="Shen Q."/>
            <person name="Zhang L."/>
            <person name="Liao Z."/>
            <person name="Wang S."/>
            <person name="Yan T."/>
            <person name="Shi P."/>
            <person name="Liu M."/>
            <person name="Fu X."/>
            <person name="Pan Q."/>
            <person name="Wang Y."/>
            <person name="Lv Z."/>
            <person name="Lu X."/>
            <person name="Zhang F."/>
            <person name="Jiang W."/>
            <person name="Ma Y."/>
            <person name="Chen M."/>
            <person name="Hao X."/>
            <person name="Li L."/>
            <person name="Tang Y."/>
            <person name="Lv G."/>
            <person name="Zhou Y."/>
            <person name="Sun X."/>
            <person name="Brodelius P.E."/>
            <person name="Rose J.K.C."/>
            <person name="Tang K."/>
        </authorList>
    </citation>
    <scope>NUCLEOTIDE SEQUENCE [LARGE SCALE GENOMIC DNA]</scope>
    <source>
        <strain evidence="3">cv. Huhao1</strain>
        <tissue evidence="2">Leaf</tissue>
    </source>
</reference>